<comment type="caution">
    <text evidence="1">The sequence shown here is derived from an EMBL/GenBank/DDBJ whole genome shotgun (WGS) entry which is preliminary data.</text>
</comment>
<evidence type="ECO:0000313" key="2">
    <source>
        <dbReference type="Proteomes" id="UP000054783"/>
    </source>
</evidence>
<keyword evidence="2" id="KW-1185">Reference proteome</keyword>
<dbReference type="Proteomes" id="UP000054783">
    <property type="component" value="Unassembled WGS sequence"/>
</dbReference>
<name>A0A0V0Z9G0_9BILA</name>
<dbReference type="AlphaFoldDB" id="A0A0V0Z9G0"/>
<dbReference type="EMBL" id="JYDQ01000315">
    <property type="protein sequence ID" value="KRY08698.1"/>
    <property type="molecule type" value="Genomic_DNA"/>
</dbReference>
<accession>A0A0V0Z9G0</accession>
<protein>
    <submittedName>
        <fullName evidence="1">Uncharacterized protein</fullName>
    </submittedName>
</protein>
<evidence type="ECO:0000313" key="1">
    <source>
        <dbReference type="EMBL" id="KRY08698.1"/>
    </source>
</evidence>
<sequence length="61" mass="7133">MCCPTNMNLNSNNYSECHLHHYSVYQCGGHQSRRIFNSTLQYHLQFQTNVQISSVDAWIVI</sequence>
<proteinExistence type="predicted"/>
<organism evidence="1 2">
    <name type="scientific">Trichinella patagoniensis</name>
    <dbReference type="NCBI Taxonomy" id="990121"/>
    <lineage>
        <taxon>Eukaryota</taxon>
        <taxon>Metazoa</taxon>
        <taxon>Ecdysozoa</taxon>
        <taxon>Nematoda</taxon>
        <taxon>Enoplea</taxon>
        <taxon>Dorylaimia</taxon>
        <taxon>Trichinellida</taxon>
        <taxon>Trichinellidae</taxon>
        <taxon>Trichinella</taxon>
    </lineage>
</organism>
<dbReference type="OrthoDB" id="10271823at2759"/>
<gene>
    <name evidence="1" type="ORF">T12_541</name>
</gene>
<reference evidence="1 2" key="1">
    <citation type="submission" date="2015-01" db="EMBL/GenBank/DDBJ databases">
        <title>Evolution of Trichinella species and genotypes.</title>
        <authorList>
            <person name="Korhonen P.K."/>
            <person name="Edoardo P."/>
            <person name="Giuseppe L.R."/>
            <person name="Gasser R.B."/>
        </authorList>
    </citation>
    <scope>NUCLEOTIDE SEQUENCE [LARGE SCALE GENOMIC DNA]</scope>
    <source>
        <strain evidence="1">ISS2496</strain>
    </source>
</reference>